<dbReference type="PROSITE" id="PS52015">
    <property type="entry name" value="TONB_CTD"/>
    <property type="match status" value="1"/>
</dbReference>
<evidence type="ECO:0000256" key="4">
    <source>
        <dbReference type="ARBA" id="ARBA00022475"/>
    </source>
</evidence>
<keyword evidence="7 10" id="KW-0653">Protein transport</keyword>
<dbReference type="Gene3D" id="3.30.2420.10">
    <property type="entry name" value="TonB"/>
    <property type="match status" value="1"/>
</dbReference>
<dbReference type="Proteomes" id="UP001432180">
    <property type="component" value="Chromosome"/>
</dbReference>
<evidence type="ECO:0000256" key="6">
    <source>
        <dbReference type="ARBA" id="ARBA00022692"/>
    </source>
</evidence>
<keyword evidence="14" id="KW-1185">Reference proteome</keyword>
<feature type="compositionally biased region" description="Pro residues" evidence="11">
    <location>
        <begin position="65"/>
        <end position="85"/>
    </location>
</feature>
<feature type="compositionally biased region" description="Basic and acidic residues" evidence="11">
    <location>
        <begin position="86"/>
        <end position="98"/>
    </location>
</feature>
<evidence type="ECO:0000256" key="9">
    <source>
        <dbReference type="ARBA" id="ARBA00023136"/>
    </source>
</evidence>
<organism evidence="13 14">
    <name type="scientific">Thiorhodovibrio winogradskyi</name>
    <dbReference type="NCBI Taxonomy" id="77007"/>
    <lineage>
        <taxon>Bacteria</taxon>
        <taxon>Pseudomonadati</taxon>
        <taxon>Pseudomonadota</taxon>
        <taxon>Gammaproteobacteria</taxon>
        <taxon>Chromatiales</taxon>
        <taxon>Chromatiaceae</taxon>
        <taxon>Thiorhodovibrio</taxon>
    </lineage>
</organism>
<protein>
    <recommendedName>
        <fullName evidence="10">Protein TonB</fullName>
    </recommendedName>
</protein>
<dbReference type="PRINTS" id="PR01374">
    <property type="entry name" value="TONBPROTEIN"/>
</dbReference>
<evidence type="ECO:0000256" key="8">
    <source>
        <dbReference type="ARBA" id="ARBA00022989"/>
    </source>
</evidence>
<feature type="region of interest" description="Disordered" evidence="11">
    <location>
        <begin position="56"/>
        <end position="178"/>
    </location>
</feature>
<comment type="function">
    <text evidence="10">Interacts with outer membrane receptor proteins that carry out high-affinity binding and energy dependent uptake into the periplasmic space of specific substrates. It could act to transduce energy from the cytoplasmic membrane to specific energy-requiring processes in the outer membrane, resulting in the release into the periplasm of ligands bound by these outer membrane proteins.</text>
</comment>
<feature type="compositionally biased region" description="Low complexity" evidence="11">
    <location>
        <begin position="144"/>
        <end position="157"/>
    </location>
</feature>
<keyword evidence="5 10" id="KW-0997">Cell inner membrane</keyword>
<dbReference type="SUPFAM" id="SSF74653">
    <property type="entry name" value="TolA/TonB C-terminal domain"/>
    <property type="match status" value="1"/>
</dbReference>
<reference evidence="13 14" key="1">
    <citation type="journal article" date="2023" name="Microorganisms">
        <title>Thiorhodovibrio frisius and Trv. litoralis spp. nov., Two Novel Members from a Clade of Fastidious Purple Sulfur Bacteria That Exhibit Unique Red-Shifted Light-Harvesting Capabilities.</title>
        <authorList>
            <person name="Methner A."/>
            <person name="Kuzyk S.B."/>
            <person name="Petersen J."/>
            <person name="Bauer S."/>
            <person name="Brinkmann H."/>
            <person name="Sichau K."/>
            <person name="Wanner G."/>
            <person name="Wolf J."/>
            <person name="Neumann-Schaal M."/>
            <person name="Henke P."/>
            <person name="Tank M."/>
            <person name="Sproer C."/>
            <person name="Bunk B."/>
            <person name="Overmann J."/>
        </authorList>
    </citation>
    <scope>NUCLEOTIDE SEQUENCE [LARGE SCALE GENOMIC DNA]</scope>
    <source>
        <strain evidence="13 14">DSM 6702</strain>
    </source>
</reference>
<accession>A0ABZ0S9X8</accession>
<keyword evidence="3 10" id="KW-0813">Transport</keyword>
<dbReference type="InterPro" id="IPR006260">
    <property type="entry name" value="TonB/TolA_C"/>
</dbReference>
<dbReference type="PANTHER" id="PTHR33446:SF2">
    <property type="entry name" value="PROTEIN TONB"/>
    <property type="match status" value="1"/>
</dbReference>
<dbReference type="NCBIfam" id="TIGR01352">
    <property type="entry name" value="tonB_Cterm"/>
    <property type="match status" value="1"/>
</dbReference>
<dbReference type="EMBL" id="CP121472">
    <property type="protein sequence ID" value="WPL17113.1"/>
    <property type="molecule type" value="Genomic_DNA"/>
</dbReference>
<evidence type="ECO:0000256" key="3">
    <source>
        <dbReference type="ARBA" id="ARBA00022448"/>
    </source>
</evidence>
<evidence type="ECO:0000256" key="5">
    <source>
        <dbReference type="ARBA" id="ARBA00022519"/>
    </source>
</evidence>
<sequence>MRQMLRTLGALLLALAVILTLVWLMQTLISARGNNRDQEPPAPSVVYLIEAATTKAQEQPMVEAPAPPRTEPEPPAPPEPPQPEPLPERLELPLDPRPLDLPAVEQPPKPKPKAKPQQRSEPRAQPAARQPSVSQPRVASQLTANAKAAAPKPSAPAKFDRRATFAPRPRYPANAKRRRIEGSVTVKFTVTRAGRVRNPQVVAAQPPGVFERAALAAIERWRFKPQPADFPGVTQNIRFSLRNDG</sequence>
<comment type="subcellular location">
    <subcellularLocation>
        <location evidence="1 10">Cell inner membrane</location>
        <topology evidence="1 10">Single-pass membrane protein</topology>
        <orientation evidence="1 10">Periplasmic side</orientation>
    </subcellularLocation>
</comment>
<gene>
    <name evidence="13" type="ORF">Thiowin_02101</name>
</gene>
<proteinExistence type="inferred from homology"/>
<keyword evidence="9" id="KW-0472">Membrane</keyword>
<dbReference type="Pfam" id="PF03544">
    <property type="entry name" value="TonB_C"/>
    <property type="match status" value="1"/>
</dbReference>
<feature type="compositionally biased region" description="Polar residues" evidence="11">
    <location>
        <begin position="131"/>
        <end position="143"/>
    </location>
</feature>
<keyword evidence="10" id="KW-0735">Signal-anchor</keyword>
<evidence type="ECO:0000256" key="7">
    <source>
        <dbReference type="ARBA" id="ARBA00022927"/>
    </source>
</evidence>
<evidence type="ECO:0000256" key="10">
    <source>
        <dbReference type="RuleBase" id="RU362123"/>
    </source>
</evidence>
<evidence type="ECO:0000256" key="11">
    <source>
        <dbReference type="SAM" id="MobiDB-lite"/>
    </source>
</evidence>
<evidence type="ECO:0000313" key="14">
    <source>
        <dbReference type="Proteomes" id="UP001432180"/>
    </source>
</evidence>
<keyword evidence="4 10" id="KW-1003">Cell membrane</keyword>
<evidence type="ECO:0000259" key="12">
    <source>
        <dbReference type="PROSITE" id="PS52015"/>
    </source>
</evidence>
<dbReference type="PANTHER" id="PTHR33446">
    <property type="entry name" value="PROTEIN TONB-RELATED"/>
    <property type="match status" value="1"/>
</dbReference>
<dbReference type="InterPro" id="IPR037682">
    <property type="entry name" value="TonB_C"/>
</dbReference>
<keyword evidence="8" id="KW-1133">Transmembrane helix</keyword>
<dbReference type="InterPro" id="IPR003538">
    <property type="entry name" value="TonB"/>
</dbReference>
<evidence type="ECO:0000256" key="2">
    <source>
        <dbReference type="ARBA" id="ARBA00006555"/>
    </source>
</evidence>
<evidence type="ECO:0000313" key="13">
    <source>
        <dbReference type="EMBL" id="WPL17113.1"/>
    </source>
</evidence>
<name>A0ABZ0S9X8_9GAMM</name>
<evidence type="ECO:0000256" key="1">
    <source>
        <dbReference type="ARBA" id="ARBA00004383"/>
    </source>
</evidence>
<keyword evidence="6" id="KW-0812">Transmembrane</keyword>
<dbReference type="InterPro" id="IPR051045">
    <property type="entry name" value="TonB-dependent_transducer"/>
</dbReference>
<feature type="domain" description="TonB C-terminal" evidence="12">
    <location>
        <begin position="156"/>
        <end position="245"/>
    </location>
</feature>
<comment type="similarity">
    <text evidence="2 10">Belongs to the TonB family.</text>
</comment>